<feature type="region of interest" description="Disordered" evidence="1">
    <location>
        <begin position="83"/>
        <end position="106"/>
    </location>
</feature>
<reference evidence="3" key="1">
    <citation type="journal article" date="2023" name="Genome Biol. Evol.">
        <title>Long-read-based Genome Assembly of Drosophila gunungcola Reveals Fewer Chemosensory Genes in Flower-breeding Species.</title>
        <authorList>
            <person name="Negi A."/>
            <person name="Liao B.Y."/>
            <person name="Yeh S.D."/>
        </authorList>
    </citation>
    <scope>NUCLEOTIDE SEQUENCE</scope>
    <source>
        <strain evidence="3">Sukarami</strain>
    </source>
</reference>
<comment type="caution">
    <text evidence="3">The sequence shown here is derived from an EMBL/GenBank/DDBJ whole genome shotgun (WGS) entry which is preliminary data.</text>
</comment>
<accession>A0A9P9YS14</accession>
<proteinExistence type="predicted"/>
<evidence type="ECO:0000313" key="4">
    <source>
        <dbReference type="Proteomes" id="UP001059596"/>
    </source>
</evidence>
<keyword evidence="2" id="KW-0812">Transmembrane</keyword>
<dbReference type="EMBL" id="JAMKOV010000003">
    <property type="protein sequence ID" value="KAI8041723.1"/>
    <property type="molecule type" value="Genomic_DNA"/>
</dbReference>
<sequence>MFYYCCCRQQFVVILVCLLYILLVLAFFVNVFIADRNMHANLMMRNGRHGVHGGGVGVGVPPPAGMHPGHHNPYDMHGYNHYSNYHPQVDPKQQQDMAKKTPQQQAEQDIYYYFNHVFRRRRR</sequence>
<protein>
    <submittedName>
        <fullName evidence="3">Uncharacterized protein</fullName>
    </submittedName>
</protein>
<name>A0A9P9YS14_9MUSC</name>
<evidence type="ECO:0000256" key="1">
    <source>
        <dbReference type="SAM" id="MobiDB-lite"/>
    </source>
</evidence>
<gene>
    <name evidence="3" type="ORF">M5D96_005990</name>
</gene>
<evidence type="ECO:0000256" key="2">
    <source>
        <dbReference type="SAM" id="Phobius"/>
    </source>
</evidence>
<evidence type="ECO:0000313" key="3">
    <source>
        <dbReference type="EMBL" id="KAI8041723.1"/>
    </source>
</evidence>
<dbReference type="OrthoDB" id="7852345at2759"/>
<dbReference type="AlphaFoldDB" id="A0A9P9YS14"/>
<keyword evidence="2" id="KW-0472">Membrane</keyword>
<organism evidence="3 4">
    <name type="scientific">Drosophila gunungcola</name>
    <name type="common">fruit fly</name>
    <dbReference type="NCBI Taxonomy" id="103775"/>
    <lineage>
        <taxon>Eukaryota</taxon>
        <taxon>Metazoa</taxon>
        <taxon>Ecdysozoa</taxon>
        <taxon>Arthropoda</taxon>
        <taxon>Hexapoda</taxon>
        <taxon>Insecta</taxon>
        <taxon>Pterygota</taxon>
        <taxon>Neoptera</taxon>
        <taxon>Endopterygota</taxon>
        <taxon>Diptera</taxon>
        <taxon>Brachycera</taxon>
        <taxon>Muscomorpha</taxon>
        <taxon>Ephydroidea</taxon>
        <taxon>Drosophilidae</taxon>
        <taxon>Drosophila</taxon>
        <taxon>Sophophora</taxon>
    </lineage>
</organism>
<keyword evidence="2" id="KW-1133">Transmembrane helix</keyword>
<feature type="transmembrane region" description="Helical" evidence="2">
    <location>
        <begin position="12"/>
        <end position="34"/>
    </location>
</feature>
<keyword evidence="4" id="KW-1185">Reference proteome</keyword>
<dbReference type="Proteomes" id="UP001059596">
    <property type="component" value="Unassembled WGS sequence"/>
</dbReference>